<keyword evidence="5" id="KW-0804">Transcription</keyword>
<dbReference type="PANTHER" id="PTHR32071:SF121">
    <property type="entry name" value="SIGMA L-DEPENDENT TRANSCRIPTIONAL REGULATOR YQIR-RELATED"/>
    <property type="match status" value="1"/>
</dbReference>
<protein>
    <submittedName>
        <fullName evidence="9">PAS domain S-box-containing protein</fullName>
    </submittedName>
</protein>
<dbReference type="CDD" id="cd00009">
    <property type="entry name" value="AAA"/>
    <property type="match status" value="1"/>
</dbReference>
<organism evidence="9 10">
    <name type="scientific">Desmospora profundinema</name>
    <dbReference type="NCBI Taxonomy" id="1571184"/>
    <lineage>
        <taxon>Bacteria</taxon>
        <taxon>Bacillati</taxon>
        <taxon>Bacillota</taxon>
        <taxon>Bacilli</taxon>
        <taxon>Bacillales</taxon>
        <taxon>Thermoactinomycetaceae</taxon>
        <taxon>Desmospora</taxon>
    </lineage>
</organism>
<dbReference type="NCBIfam" id="TIGR00229">
    <property type="entry name" value="sensory_box"/>
    <property type="match status" value="2"/>
</dbReference>
<keyword evidence="2" id="KW-0067">ATP-binding</keyword>
<feature type="domain" description="PAS" evidence="7">
    <location>
        <begin position="115"/>
        <end position="189"/>
    </location>
</feature>
<evidence type="ECO:0000256" key="1">
    <source>
        <dbReference type="ARBA" id="ARBA00022741"/>
    </source>
</evidence>
<evidence type="ECO:0000256" key="5">
    <source>
        <dbReference type="ARBA" id="ARBA00023163"/>
    </source>
</evidence>
<dbReference type="InterPro" id="IPR013767">
    <property type="entry name" value="PAS_fold"/>
</dbReference>
<dbReference type="PROSITE" id="PS50112">
    <property type="entry name" value="PAS"/>
    <property type="match status" value="2"/>
</dbReference>
<dbReference type="SMART" id="SM00382">
    <property type="entry name" value="AAA"/>
    <property type="match status" value="1"/>
</dbReference>
<dbReference type="InterPro" id="IPR000014">
    <property type="entry name" value="PAS"/>
</dbReference>
<dbReference type="InterPro" id="IPR002197">
    <property type="entry name" value="HTH_Fis"/>
</dbReference>
<dbReference type="InterPro" id="IPR002078">
    <property type="entry name" value="Sigma_54_int"/>
</dbReference>
<dbReference type="PROSITE" id="PS00675">
    <property type="entry name" value="SIGMA54_INTERACT_1"/>
    <property type="match status" value="1"/>
</dbReference>
<dbReference type="Gene3D" id="1.10.8.60">
    <property type="match status" value="1"/>
</dbReference>
<dbReference type="InterPro" id="IPR000700">
    <property type="entry name" value="PAS-assoc_C"/>
</dbReference>
<keyword evidence="10" id="KW-1185">Reference proteome</keyword>
<dbReference type="InterPro" id="IPR035965">
    <property type="entry name" value="PAS-like_dom_sf"/>
</dbReference>
<keyword evidence="3" id="KW-0805">Transcription regulation</keyword>
<dbReference type="Gene3D" id="3.40.50.720">
    <property type="entry name" value="NAD(P)-binding Rossmann-like Domain"/>
    <property type="match status" value="1"/>
</dbReference>
<dbReference type="CDD" id="cd00130">
    <property type="entry name" value="PAS"/>
    <property type="match status" value="2"/>
</dbReference>
<dbReference type="InterPro" id="IPR025943">
    <property type="entry name" value="Sigma_54_int_dom_ATP-bd_2"/>
</dbReference>
<evidence type="ECO:0000259" key="7">
    <source>
        <dbReference type="PROSITE" id="PS50112"/>
    </source>
</evidence>
<dbReference type="SMART" id="SM00091">
    <property type="entry name" value="PAS"/>
    <property type="match status" value="2"/>
</dbReference>
<dbReference type="PROSITE" id="PS00688">
    <property type="entry name" value="SIGMA54_INTERACT_3"/>
    <property type="match status" value="1"/>
</dbReference>
<keyword evidence="1" id="KW-0547">Nucleotide-binding</keyword>
<dbReference type="PANTHER" id="PTHR32071">
    <property type="entry name" value="TRANSCRIPTIONAL REGULATORY PROTEIN"/>
    <property type="match status" value="1"/>
</dbReference>
<dbReference type="InterPro" id="IPR036291">
    <property type="entry name" value="NAD(P)-bd_dom_sf"/>
</dbReference>
<keyword evidence="4" id="KW-0238">DNA-binding</keyword>
<dbReference type="Pfam" id="PF02954">
    <property type="entry name" value="HTH_8"/>
    <property type="match status" value="1"/>
</dbReference>
<evidence type="ECO:0000313" key="10">
    <source>
        <dbReference type="Proteomes" id="UP001185012"/>
    </source>
</evidence>
<dbReference type="PRINTS" id="PR01590">
    <property type="entry name" value="HTHFIS"/>
</dbReference>
<feature type="domain" description="PAS" evidence="7">
    <location>
        <begin position="234"/>
        <end position="279"/>
    </location>
</feature>
<dbReference type="EMBL" id="JAVDQG010000001">
    <property type="protein sequence ID" value="MDR6224616.1"/>
    <property type="molecule type" value="Genomic_DNA"/>
</dbReference>
<dbReference type="PROSITE" id="PS50045">
    <property type="entry name" value="SIGMA54_INTERACT_4"/>
    <property type="match status" value="1"/>
</dbReference>
<dbReference type="SUPFAM" id="SSF51735">
    <property type="entry name" value="NAD(P)-binding Rossmann-fold domains"/>
    <property type="match status" value="1"/>
</dbReference>
<dbReference type="InterPro" id="IPR025944">
    <property type="entry name" value="Sigma_54_int_dom_CS"/>
</dbReference>
<dbReference type="PROSITE" id="PS00676">
    <property type="entry name" value="SIGMA54_INTERACT_2"/>
    <property type="match status" value="1"/>
</dbReference>
<dbReference type="Pfam" id="PF00158">
    <property type="entry name" value="Sigma54_activat"/>
    <property type="match status" value="1"/>
</dbReference>
<proteinExistence type="predicted"/>
<dbReference type="Pfam" id="PF00989">
    <property type="entry name" value="PAS"/>
    <property type="match status" value="2"/>
</dbReference>
<dbReference type="Pfam" id="PF25601">
    <property type="entry name" value="AAA_lid_14"/>
    <property type="match status" value="1"/>
</dbReference>
<dbReference type="PROSITE" id="PS50113">
    <property type="entry name" value="PAC"/>
    <property type="match status" value="1"/>
</dbReference>
<dbReference type="InterPro" id="IPR003593">
    <property type="entry name" value="AAA+_ATPase"/>
</dbReference>
<sequence length="704" mass="78523">MKRFLIVGGGKGGTALLRALREMDRVKVMGVVDIDPDAPAIDEAKRLGIPTGSDVSPFLRRKPDVILEVTGIPEVYRDLCKWTDGRILVVSGEVANLIMHLIEEKEQWFEAWRQRQLELDAILNSTHDGMIAVNRVGQVTLFNRAAERLIGMEAGEVMGRSISEAIPNSRLDQVLATGRPELNQSLELANGKQIVTNREPVRDREGKPIGAVAVFRDITEVQALTQQVTDLKSMKSHLQAIIDSSDDAITVVDTQGRGVLINPAYTRLTGLTPEEVMGKPADTDISEGESMHMKVLKTGKPFRGVPMKVGPHRKDVVVNVAPIVIEGKLKGSVGIIHDMSEIKKLTRELERARRIIRTLEAKYTFDDIIGAGEEMQEALRQAKQGAHTRATVLLRGESGTGKELFAHAIHNDSSRKFNQFVRVNCASLSESLLESELFGYEEGAFTGALRGGKKGLFEEASGGTIFLDEIGELSPSTQAKLLRVLQEKEVVRVGGTKAIPVDVRVIAATHVDLEKAIQNKRFREDLYYRLNVLPIHIPPLRNRKDDLEALSLFLIKKFNQEYGRNVSEVSREALQTLCAYDWPGNVRELENVLGRAMINMSFHERIIQKEHLLPLQLFRPSSSPPSHSSPHPKEGETLQDVIARAEREHIQRVLEGANRNKTEAARRLGISVRNLYYKMEKHGIDVQERGADPSHPNRSHINEE</sequence>
<evidence type="ECO:0000259" key="8">
    <source>
        <dbReference type="PROSITE" id="PS50113"/>
    </source>
</evidence>
<reference evidence="9 10" key="1">
    <citation type="submission" date="2023-07" db="EMBL/GenBank/DDBJ databases">
        <title>Genomic Encyclopedia of Type Strains, Phase IV (KMG-IV): sequencing the most valuable type-strain genomes for metagenomic binning, comparative biology and taxonomic classification.</title>
        <authorList>
            <person name="Goeker M."/>
        </authorList>
    </citation>
    <scope>NUCLEOTIDE SEQUENCE [LARGE SCALE GENOMIC DNA]</scope>
    <source>
        <strain evidence="9 10">DSM 45903</strain>
    </source>
</reference>
<dbReference type="InterPro" id="IPR058031">
    <property type="entry name" value="AAA_lid_NorR"/>
</dbReference>
<dbReference type="InterPro" id="IPR027417">
    <property type="entry name" value="P-loop_NTPase"/>
</dbReference>
<dbReference type="SUPFAM" id="SSF55785">
    <property type="entry name" value="PYP-like sensor domain (PAS domain)"/>
    <property type="match status" value="2"/>
</dbReference>
<evidence type="ECO:0000313" key="9">
    <source>
        <dbReference type="EMBL" id="MDR6224616.1"/>
    </source>
</evidence>
<dbReference type="InterPro" id="IPR009057">
    <property type="entry name" value="Homeodomain-like_sf"/>
</dbReference>
<dbReference type="Proteomes" id="UP001185012">
    <property type="component" value="Unassembled WGS sequence"/>
</dbReference>
<dbReference type="Gene3D" id="1.10.10.60">
    <property type="entry name" value="Homeodomain-like"/>
    <property type="match status" value="1"/>
</dbReference>
<comment type="caution">
    <text evidence="9">The sequence shown here is derived from an EMBL/GenBank/DDBJ whole genome shotgun (WGS) entry which is preliminary data.</text>
</comment>
<feature type="domain" description="PAC" evidence="8">
    <location>
        <begin position="180"/>
        <end position="230"/>
    </location>
</feature>
<dbReference type="Gene3D" id="3.40.50.300">
    <property type="entry name" value="P-loop containing nucleotide triphosphate hydrolases"/>
    <property type="match status" value="1"/>
</dbReference>
<dbReference type="InterPro" id="IPR025662">
    <property type="entry name" value="Sigma_54_int_dom_ATP-bd_1"/>
</dbReference>
<gene>
    <name evidence="9" type="ORF">JOE21_000604</name>
</gene>
<evidence type="ECO:0000256" key="2">
    <source>
        <dbReference type="ARBA" id="ARBA00022840"/>
    </source>
</evidence>
<dbReference type="SUPFAM" id="SSF46689">
    <property type="entry name" value="Homeodomain-like"/>
    <property type="match status" value="1"/>
</dbReference>
<dbReference type="Gene3D" id="3.30.450.20">
    <property type="entry name" value="PAS domain"/>
    <property type="match status" value="2"/>
</dbReference>
<dbReference type="SUPFAM" id="SSF52540">
    <property type="entry name" value="P-loop containing nucleoside triphosphate hydrolases"/>
    <property type="match status" value="1"/>
</dbReference>
<dbReference type="RefSeq" id="WP_309862082.1">
    <property type="nucleotide sequence ID" value="NZ_JAVDQG010000001.1"/>
</dbReference>
<evidence type="ECO:0000256" key="3">
    <source>
        <dbReference type="ARBA" id="ARBA00023015"/>
    </source>
</evidence>
<name>A0ABU1IIV6_9BACL</name>
<feature type="domain" description="Sigma-54 factor interaction" evidence="6">
    <location>
        <begin position="368"/>
        <end position="598"/>
    </location>
</feature>
<evidence type="ECO:0000259" key="6">
    <source>
        <dbReference type="PROSITE" id="PS50045"/>
    </source>
</evidence>
<accession>A0ABU1IIV6</accession>
<evidence type="ECO:0000256" key="4">
    <source>
        <dbReference type="ARBA" id="ARBA00023125"/>
    </source>
</evidence>